<accession>A0AA88V2V8</accession>
<feature type="transmembrane region" description="Helical" evidence="2">
    <location>
        <begin position="42"/>
        <end position="60"/>
    </location>
</feature>
<keyword evidence="2" id="KW-0472">Membrane</keyword>
<keyword evidence="2" id="KW-1133">Transmembrane helix</keyword>
<evidence type="ECO:0000313" key="3">
    <source>
        <dbReference type="EMBL" id="KAK3000667.1"/>
    </source>
</evidence>
<sequence>MEDKRREDHLHAVGFAAGMAALMACLECAVVVSIVEKWRVRVFLALNLLLLAILFTSSTTTTSTKPSPPNEVVDDVEENTSSNVKSKITIKRRKCTPLVPADNESGLGDASSCLSFKREDEKDRVVEEIDDDEGGIASGKSSLMSKEELNERAEAFIAMFRQQYLNVEKGNGMVWYGMDA</sequence>
<comment type="caution">
    <text evidence="3">The sequence shown here is derived from an EMBL/GenBank/DDBJ whole genome shotgun (WGS) entry which is preliminary data.</text>
</comment>
<evidence type="ECO:0000256" key="2">
    <source>
        <dbReference type="SAM" id="Phobius"/>
    </source>
</evidence>
<evidence type="ECO:0000256" key="1">
    <source>
        <dbReference type="SAM" id="MobiDB-lite"/>
    </source>
</evidence>
<keyword evidence="4" id="KW-1185">Reference proteome</keyword>
<dbReference type="Proteomes" id="UP001188597">
    <property type="component" value="Unassembled WGS sequence"/>
</dbReference>
<dbReference type="PANTHER" id="PTHR35997:SF5">
    <property type="entry name" value="OS09G0539700 PROTEIN"/>
    <property type="match status" value="1"/>
</dbReference>
<proteinExistence type="predicted"/>
<dbReference type="PROSITE" id="PS51257">
    <property type="entry name" value="PROKAR_LIPOPROTEIN"/>
    <property type="match status" value="1"/>
</dbReference>
<dbReference type="PANTHER" id="PTHR35997">
    <property type="entry name" value="COTTON FIBER PROTEIN-RELATED"/>
    <property type="match status" value="1"/>
</dbReference>
<feature type="transmembrane region" description="Helical" evidence="2">
    <location>
        <begin position="12"/>
        <end position="35"/>
    </location>
</feature>
<name>A0AA88V2V8_9ASTE</name>
<dbReference type="AlphaFoldDB" id="A0AA88V2V8"/>
<protein>
    <submittedName>
        <fullName evidence="3">Uncharacterized protein</fullName>
    </submittedName>
</protein>
<organism evidence="3 4">
    <name type="scientific">Escallonia herrerae</name>
    <dbReference type="NCBI Taxonomy" id="1293975"/>
    <lineage>
        <taxon>Eukaryota</taxon>
        <taxon>Viridiplantae</taxon>
        <taxon>Streptophyta</taxon>
        <taxon>Embryophyta</taxon>
        <taxon>Tracheophyta</taxon>
        <taxon>Spermatophyta</taxon>
        <taxon>Magnoliopsida</taxon>
        <taxon>eudicotyledons</taxon>
        <taxon>Gunneridae</taxon>
        <taxon>Pentapetalae</taxon>
        <taxon>asterids</taxon>
        <taxon>campanulids</taxon>
        <taxon>Escalloniales</taxon>
        <taxon>Escalloniaceae</taxon>
        <taxon>Escallonia</taxon>
    </lineage>
</organism>
<feature type="region of interest" description="Disordered" evidence="1">
    <location>
        <begin position="59"/>
        <end position="79"/>
    </location>
</feature>
<evidence type="ECO:0000313" key="4">
    <source>
        <dbReference type="Proteomes" id="UP001188597"/>
    </source>
</evidence>
<reference evidence="3" key="1">
    <citation type="submission" date="2022-12" db="EMBL/GenBank/DDBJ databases">
        <title>Draft genome assemblies for two species of Escallonia (Escalloniales).</title>
        <authorList>
            <person name="Chanderbali A."/>
            <person name="Dervinis C."/>
            <person name="Anghel I."/>
            <person name="Soltis D."/>
            <person name="Soltis P."/>
            <person name="Zapata F."/>
        </authorList>
    </citation>
    <scope>NUCLEOTIDE SEQUENCE</scope>
    <source>
        <strain evidence="3">UCBG64.0493</strain>
        <tissue evidence="3">Leaf</tissue>
    </source>
</reference>
<dbReference type="EMBL" id="JAVXUP010002956">
    <property type="protein sequence ID" value="KAK3000667.1"/>
    <property type="molecule type" value="Genomic_DNA"/>
</dbReference>
<gene>
    <name evidence="3" type="ORF">RJ639_020611</name>
</gene>
<keyword evidence="2" id="KW-0812">Transmembrane</keyword>